<protein>
    <submittedName>
        <fullName evidence="2">Cupin domain-containing protein</fullName>
    </submittedName>
</protein>
<reference evidence="2 3" key="1">
    <citation type="submission" date="2019-09" db="EMBL/GenBank/DDBJ databases">
        <title>Isolation and complete genome sequencing of Methylocystis species.</title>
        <authorList>
            <person name="Rumah B.L."/>
            <person name="Stead C.E."/>
            <person name="Stevens B.C."/>
            <person name="Minton N.P."/>
            <person name="Grosse-Honebrink A."/>
            <person name="Zhang Y."/>
        </authorList>
    </citation>
    <scope>NUCLEOTIDE SEQUENCE [LARGE SCALE GENOMIC DNA]</scope>
    <source>
        <strain evidence="2 3">BRCS2</strain>
        <plasmid evidence="2 3">unnamed1</plasmid>
    </source>
</reference>
<dbReference type="Proteomes" id="UP000422569">
    <property type="component" value="Plasmid unnamed1"/>
</dbReference>
<evidence type="ECO:0000313" key="3">
    <source>
        <dbReference type="Proteomes" id="UP000422569"/>
    </source>
</evidence>
<accession>A0A6B8MH50</accession>
<keyword evidence="2" id="KW-0614">Plasmid</keyword>
<geneLocation type="plasmid" evidence="2">
    <name>unnamed1</name>
</geneLocation>
<keyword evidence="3" id="KW-1185">Reference proteome</keyword>
<dbReference type="AlphaFoldDB" id="A0A6B8MH50"/>
<dbReference type="InterPro" id="IPR014710">
    <property type="entry name" value="RmlC-like_jellyroll"/>
</dbReference>
<dbReference type="InterPro" id="IPR011051">
    <property type="entry name" value="RmlC_Cupin_sf"/>
</dbReference>
<sequence length="112" mass="12423">MLATRNLFANLPERLVDEEITILAEFPGARIERIVSTGQASQPGFWYDQEQAEWVVLLSGSAGLLFEGEAAQRILRPGDYVEIPAHARHRVEWTDANEPTVWLAVHVGAKAG</sequence>
<dbReference type="EMBL" id="CP044332">
    <property type="protein sequence ID" value="QGM99990.1"/>
    <property type="molecule type" value="Genomic_DNA"/>
</dbReference>
<dbReference type="CDD" id="cd06981">
    <property type="entry name" value="cupin_reut_a1446"/>
    <property type="match status" value="1"/>
</dbReference>
<gene>
    <name evidence="2" type="ORF">F7D14_19570</name>
</gene>
<organism evidence="2 3">
    <name type="scientific">Methylocystis parvus</name>
    <dbReference type="NCBI Taxonomy" id="134"/>
    <lineage>
        <taxon>Bacteria</taxon>
        <taxon>Pseudomonadati</taxon>
        <taxon>Pseudomonadota</taxon>
        <taxon>Alphaproteobacteria</taxon>
        <taxon>Hyphomicrobiales</taxon>
        <taxon>Methylocystaceae</taxon>
        <taxon>Methylocystis</taxon>
    </lineage>
</organism>
<proteinExistence type="predicted"/>
<dbReference type="SUPFAM" id="SSF51182">
    <property type="entry name" value="RmlC-like cupins"/>
    <property type="match status" value="1"/>
</dbReference>
<name>A0A6B8MH50_9HYPH</name>
<dbReference type="Pfam" id="PF07883">
    <property type="entry name" value="Cupin_2"/>
    <property type="match status" value="1"/>
</dbReference>
<dbReference type="Gene3D" id="2.60.120.10">
    <property type="entry name" value="Jelly Rolls"/>
    <property type="match status" value="1"/>
</dbReference>
<feature type="domain" description="Cupin type-2" evidence="1">
    <location>
        <begin position="48"/>
        <end position="105"/>
    </location>
</feature>
<evidence type="ECO:0000259" key="1">
    <source>
        <dbReference type="Pfam" id="PF07883"/>
    </source>
</evidence>
<dbReference type="KEGG" id="mpar:F7D14_19570"/>
<dbReference type="InterPro" id="IPR013096">
    <property type="entry name" value="Cupin_2"/>
</dbReference>
<evidence type="ECO:0000313" key="2">
    <source>
        <dbReference type="EMBL" id="QGM99990.1"/>
    </source>
</evidence>